<dbReference type="InterPro" id="IPR011922">
    <property type="entry name" value="Cell_div_FtsL"/>
</dbReference>
<dbReference type="STRING" id="1121865.OMW_01154"/>
<evidence type="ECO:0000256" key="9">
    <source>
        <dbReference type="SAM" id="Coils"/>
    </source>
</evidence>
<evidence type="ECO:0000256" key="4">
    <source>
        <dbReference type="ARBA" id="ARBA00022989"/>
    </source>
</evidence>
<evidence type="ECO:0000256" key="5">
    <source>
        <dbReference type="ARBA" id="ARBA00023136"/>
    </source>
</evidence>
<feature type="transmembrane region" description="Helical" evidence="7">
    <location>
        <begin position="57"/>
        <end position="76"/>
    </location>
</feature>
<comment type="function">
    <text evidence="7">Essential cell division protein.</text>
</comment>
<reference evidence="10 11" key="1">
    <citation type="submission" date="2013-03" db="EMBL/GenBank/DDBJ databases">
        <title>The Genome Sequence of Enterococcus columbae ATCC_51263 (PacBio/Illumina hybrid assembly).</title>
        <authorList>
            <consortium name="The Broad Institute Genomics Platform"/>
            <consortium name="The Broad Institute Genome Sequencing Center for Infectious Disease"/>
            <person name="Earl A."/>
            <person name="Russ C."/>
            <person name="Gilmore M."/>
            <person name="Surin D."/>
            <person name="Walker B."/>
            <person name="Young S."/>
            <person name="Zeng Q."/>
            <person name="Gargeya S."/>
            <person name="Fitzgerald M."/>
            <person name="Haas B."/>
            <person name="Abouelleil A."/>
            <person name="Allen A.W."/>
            <person name="Alvarado L."/>
            <person name="Arachchi H.M."/>
            <person name="Berlin A.M."/>
            <person name="Chapman S.B."/>
            <person name="Gainer-Dewar J."/>
            <person name="Goldberg J."/>
            <person name="Griggs A."/>
            <person name="Gujja S."/>
            <person name="Hansen M."/>
            <person name="Howarth C."/>
            <person name="Imamovic A."/>
            <person name="Ireland A."/>
            <person name="Larimer J."/>
            <person name="McCowan C."/>
            <person name="Murphy C."/>
            <person name="Pearson M."/>
            <person name="Poon T.W."/>
            <person name="Priest M."/>
            <person name="Roberts A."/>
            <person name="Saif S."/>
            <person name="Shea T."/>
            <person name="Sisk P."/>
            <person name="Sykes S."/>
            <person name="Wortman J."/>
            <person name="Nusbaum C."/>
            <person name="Birren B."/>
        </authorList>
    </citation>
    <scope>NUCLEOTIDE SEQUENCE [LARGE SCALE GENOMIC DNA]</scope>
    <source>
        <strain evidence="10 11">ATCC 51263</strain>
    </source>
</reference>
<keyword evidence="5 7" id="KW-0472">Membrane</keyword>
<dbReference type="Proteomes" id="UP000014113">
    <property type="component" value="Unassembled WGS sequence"/>
</dbReference>
<evidence type="ECO:0000256" key="7">
    <source>
        <dbReference type="HAMAP-Rule" id="MF_00910"/>
    </source>
</evidence>
<comment type="subcellular location">
    <subcellularLocation>
        <location evidence="7">Cell membrane</location>
        <topology evidence="7">Single-pass type II membrane protein</topology>
    </subcellularLocation>
    <text evidence="7">Localizes to the division septum where it forms a ring structure.</text>
</comment>
<feature type="coiled-coil region" evidence="9">
    <location>
        <begin position="80"/>
        <end position="124"/>
    </location>
</feature>
<keyword evidence="11" id="KW-1185">Reference proteome</keyword>
<keyword evidence="3 7" id="KW-0812">Transmembrane</keyword>
<sequence>MAELKFEDYSFDLDSPIEQPIEQVNYLSIDEVQRPKVAIAPQSPALKLKRISLLEKTLAFLLLVSVVLLALGMIYVRTSVNQLEHNITIVENEISTNEKDITRLQQEKNELSKAERIKQIAEKLGLSINDDNLKKVK</sequence>
<dbReference type="HAMAP" id="MF_00910">
    <property type="entry name" value="FtsL"/>
    <property type="match status" value="1"/>
</dbReference>
<evidence type="ECO:0000256" key="3">
    <source>
        <dbReference type="ARBA" id="ARBA00022692"/>
    </source>
</evidence>
<protein>
    <recommendedName>
        <fullName evidence="7 8">Cell division protein FtsL</fullName>
    </recommendedName>
</protein>
<evidence type="ECO:0000256" key="6">
    <source>
        <dbReference type="ARBA" id="ARBA00023306"/>
    </source>
</evidence>
<dbReference type="eggNOG" id="COG4839">
    <property type="taxonomic scope" value="Bacteria"/>
</dbReference>
<dbReference type="GO" id="GO:0005886">
    <property type="term" value="C:plasma membrane"/>
    <property type="evidence" value="ECO:0007669"/>
    <property type="project" value="UniProtKB-SubCell"/>
</dbReference>
<keyword evidence="6 7" id="KW-0131">Cell cycle</keyword>
<evidence type="ECO:0000313" key="10">
    <source>
        <dbReference type="EMBL" id="EOW80597.1"/>
    </source>
</evidence>
<organism evidence="10 11">
    <name type="scientific">Enterococcus columbae DSM 7374 = ATCC 51263</name>
    <dbReference type="NCBI Taxonomy" id="1121865"/>
    <lineage>
        <taxon>Bacteria</taxon>
        <taxon>Bacillati</taxon>
        <taxon>Bacillota</taxon>
        <taxon>Bacilli</taxon>
        <taxon>Lactobacillales</taxon>
        <taxon>Enterococcaceae</taxon>
        <taxon>Enterococcus</taxon>
    </lineage>
</organism>
<dbReference type="EMBL" id="ASWJ01000008">
    <property type="protein sequence ID" value="EOW80597.1"/>
    <property type="molecule type" value="Genomic_DNA"/>
</dbReference>
<evidence type="ECO:0000256" key="2">
    <source>
        <dbReference type="ARBA" id="ARBA00022618"/>
    </source>
</evidence>
<proteinExistence type="inferred from homology"/>
<dbReference type="NCBIfam" id="TIGR02209">
    <property type="entry name" value="ftsL_broad"/>
    <property type="match status" value="1"/>
</dbReference>
<dbReference type="PATRIC" id="fig|1121865.3.peg.1126"/>
<evidence type="ECO:0000256" key="1">
    <source>
        <dbReference type="ARBA" id="ARBA00022475"/>
    </source>
</evidence>
<comment type="caution">
    <text evidence="10">The sequence shown here is derived from an EMBL/GenBank/DDBJ whole genome shotgun (WGS) entry which is preliminary data.</text>
</comment>
<dbReference type="GO" id="GO:0043093">
    <property type="term" value="P:FtsZ-dependent cytokinesis"/>
    <property type="evidence" value="ECO:0007669"/>
    <property type="project" value="UniProtKB-UniRule"/>
</dbReference>
<keyword evidence="2 7" id="KW-0132">Cell division</keyword>
<dbReference type="AlphaFoldDB" id="S1MUT1"/>
<evidence type="ECO:0000256" key="8">
    <source>
        <dbReference type="NCBIfam" id="TIGR02209"/>
    </source>
</evidence>
<dbReference type="OrthoDB" id="2199933at2"/>
<gene>
    <name evidence="7" type="primary">ftsL</name>
    <name evidence="10" type="ORF">I568_01774</name>
</gene>
<dbReference type="GO" id="GO:0032153">
    <property type="term" value="C:cell division site"/>
    <property type="evidence" value="ECO:0007669"/>
    <property type="project" value="UniProtKB-UniRule"/>
</dbReference>
<accession>S1MUT1</accession>
<name>S1MUT1_9ENTE</name>
<dbReference type="RefSeq" id="WP_016183296.1">
    <property type="nucleotide sequence ID" value="NZ_JXKI01000001.1"/>
</dbReference>
<keyword evidence="4 7" id="KW-1133">Transmembrane helix</keyword>
<comment type="similarity">
    <text evidence="7">Belongs to the FtsL family.</text>
</comment>
<keyword evidence="9" id="KW-0175">Coiled coil</keyword>
<evidence type="ECO:0000313" key="11">
    <source>
        <dbReference type="Proteomes" id="UP000014113"/>
    </source>
</evidence>
<keyword evidence="1 7" id="KW-1003">Cell membrane</keyword>